<dbReference type="InterPro" id="IPR001077">
    <property type="entry name" value="COMT_C"/>
</dbReference>
<keyword evidence="2" id="KW-0808">Transferase</keyword>
<feature type="domain" description="O-methyltransferase C-terminal" evidence="4">
    <location>
        <begin position="114"/>
        <end position="324"/>
    </location>
</feature>
<evidence type="ECO:0000259" key="5">
    <source>
        <dbReference type="Pfam" id="PF08100"/>
    </source>
</evidence>
<dbReference type="PROSITE" id="PS51683">
    <property type="entry name" value="SAM_OMT_II"/>
    <property type="match status" value="1"/>
</dbReference>
<dbReference type="PANTHER" id="PTHR43712">
    <property type="entry name" value="PUTATIVE (AFU_ORTHOLOGUE AFUA_4G14580)-RELATED"/>
    <property type="match status" value="1"/>
</dbReference>
<dbReference type="Gene3D" id="3.40.50.150">
    <property type="entry name" value="Vaccinia Virus protein VP39"/>
    <property type="match status" value="1"/>
</dbReference>
<comment type="caution">
    <text evidence="6">The sequence shown here is derived from an EMBL/GenBank/DDBJ whole genome shotgun (WGS) entry which is preliminary data.</text>
</comment>
<dbReference type="InterPro" id="IPR012967">
    <property type="entry name" value="COMT_dimerisation"/>
</dbReference>
<organism evidence="6 7">
    <name type="scientific">Steroidobacter flavus</name>
    <dbReference type="NCBI Taxonomy" id="1842136"/>
    <lineage>
        <taxon>Bacteria</taxon>
        <taxon>Pseudomonadati</taxon>
        <taxon>Pseudomonadota</taxon>
        <taxon>Gammaproteobacteria</taxon>
        <taxon>Steroidobacterales</taxon>
        <taxon>Steroidobacteraceae</taxon>
        <taxon>Steroidobacter</taxon>
    </lineage>
</organism>
<sequence>MSESPNGLARILEVGFGFWPSKVLLTAVELEVFTKLGANAMTGEELGRALSLHPRGIWDFLDALTALQFLERDGDGINARYRNTPSTAQFLDKNQPAYMGGILEMCSHRLFRFWSDLSEALKTGRPQNEIKSTGSSMFEALYADPARLEQFMSAMRGISTPNFQALAEKFDFSKYRTLCDVGGATALLSTLVATRHPHLQCVSFDLPQVEPIARRWIDKAALSDRVQAVSGNFFEQPLPRADVVTMGLILHDWNLEKKQHLIRLAYQALPPGGALIAIENLIDDARRENAFGLMMSLNMLIEFGDAFDFTGADFWTWCQSAGFQRYEVLHLAGPCSAAIAYK</sequence>
<keyword evidence="7" id="KW-1185">Reference proteome</keyword>
<dbReference type="Gene3D" id="1.10.10.10">
    <property type="entry name" value="Winged helix-like DNA-binding domain superfamily/Winged helix DNA-binding domain"/>
    <property type="match status" value="1"/>
</dbReference>
<evidence type="ECO:0000259" key="4">
    <source>
        <dbReference type="Pfam" id="PF00891"/>
    </source>
</evidence>
<dbReference type="Pfam" id="PF00891">
    <property type="entry name" value="Methyltransf_2"/>
    <property type="match status" value="1"/>
</dbReference>
<dbReference type="EMBL" id="JBHSDU010000001">
    <property type="protein sequence ID" value="MFC4307803.1"/>
    <property type="molecule type" value="Genomic_DNA"/>
</dbReference>
<dbReference type="InterPro" id="IPR036388">
    <property type="entry name" value="WH-like_DNA-bd_sf"/>
</dbReference>
<dbReference type="SUPFAM" id="SSF46785">
    <property type="entry name" value="Winged helix' DNA-binding domain"/>
    <property type="match status" value="1"/>
</dbReference>
<accession>A0ABV8SLM0</accession>
<dbReference type="SUPFAM" id="SSF53335">
    <property type="entry name" value="S-adenosyl-L-methionine-dependent methyltransferases"/>
    <property type="match status" value="1"/>
</dbReference>
<dbReference type="Proteomes" id="UP001595904">
    <property type="component" value="Unassembled WGS sequence"/>
</dbReference>
<dbReference type="PANTHER" id="PTHR43712:SF2">
    <property type="entry name" value="O-METHYLTRANSFERASE CICE"/>
    <property type="match status" value="1"/>
</dbReference>
<evidence type="ECO:0000256" key="3">
    <source>
        <dbReference type="ARBA" id="ARBA00022691"/>
    </source>
</evidence>
<keyword evidence="3" id="KW-0949">S-adenosyl-L-methionine</keyword>
<dbReference type="InterPro" id="IPR036390">
    <property type="entry name" value="WH_DNA-bd_sf"/>
</dbReference>
<protein>
    <submittedName>
        <fullName evidence="6">Methyltransferase</fullName>
    </submittedName>
</protein>
<evidence type="ECO:0000313" key="7">
    <source>
        <dbReference type="Proteomes" id="UP001595904"/>
    </source>
</evidence>
<name>A0ABV8SLM0_9GAMM</name>
<feature type="domain" description="O-methyltransferase dimerisation" evidence="5">
    <location>
        <begin position="15"/>
        <end position="91"/>
    </location>
</feature>
<gene>
    <name evidence="6" type="ORF">ACFPN2_01805</name>
</gene>
<keyword evidence="1 6" id="KW-0489">Methyltransferase</keyword>
<evidence type="ECO:0000313" key="6">
    <source>
        <dbReference type="EMBL" id="MFC4307803.1"/>
    </source>
</evidence>
<evidence type="ECO:0000256" key="1">
    <source>
        <dbReference type="ARBA" id="ARBA00022603"/>
    </source>
</evidence>
<reference evidence="7" key="1">
    <citation type="journal article" date="2019" name="Int. J. Syst. Evol. Microbiol.">
        <title>The Global Catalogue of Microorganisms (GCM) 10K type strain sequencing project: providing services to taxonomists for standard genome sequencing and annotation.</title>
        <authorList>
            <consortium name="The Broad Institute Genomics Platform"/>
            <consortium name="The Broad Institute Genome Sequencing Center for Infectious Disease"/>
            <person name="Wu L."/>
            <person name="Ma J."/>
        </authorList>
    </citation>
    <scope>NUCLEOTIDE SEQUENCE [LARGE SCALE GENOMIC DNA]</scope>
    <source>
        <strain evidence="7">CGMCC 1.10759</strain>
    </source>
</reference>
<evidence type="ECO:0000256" key="2">
    <source>
        <dbReference type="ARBA" id="ARBA00022679"/>
    </source>
</evidence>
<dbReference type="Pfam" id="PF08100">
    <property type="entry name" value="Dimerisation"/>
    <property type="match status" value="1"/>
</dbReference>
<dbReference type="PIRSF" id="PIRSF005739">
    <property type="entry name" value="O-mtase"/>
    <property type="match status" value="1"/>
</dbReference>
<dbReference type="RefSeq" id="WP_380594378.1">
    <property type="nucleotide sequence ID" value="NZ_JBHSDU010000001.1"/>
</dbReference>
<dbReference type="InterPro" id="IPR029063">
    <property type="entry name" value="SAM-dependent_MTases_sf"/>
</dbReference>
<dbReference type="GO" id="GO:0032259">
    <property type="term" value="P:methylation"/>
    <property type="evidence" value="ECO:0007669"/>
    <property type="project" value="UniProtKB-KW"/>
</dbReference>
<dbReference type="GO" id="GO:0008168">
    <property type="term" value="F:methyltransferase activity"/>
    <property type="evidence" value="ECO:0007669"/>
    <property type="project" value="UniProtKB-KW"/>
</dbReference>
<proteinExistence type="predicted"/>
<dbReference type="InterPro" id="IPR016461">
    <property type="entry name" value="COMT-like"/>
</dbReference>